<feature type="transmembrane region" description="Helical" evidence="1">
    <location>
        <begin position="133"/>
        <end position="157"/>
    </location>
</feature>
<sequence length="183" mass="19142">MGEMKKKRTPAAAVRRTGSYRFTKEFISATTRVLMGVLLGMVALGFILGFISDGVAGEAGELLGTIAISLILGGFLLPLLVAAVLGGEAIMAGGGIIGFLLIVGLVMTAAGSAEIGRDFVGDEWRPGLFSGGIALSVLAVAGFWVIGWIMKVPMWILGSSRTYQRADAAQPTDADPARSVRRR</sequence>
<accession>A0ABU9W9K0</accession>
<keyword evidence="3" id="KW-1185">Reference proteome</keyword>
<dbReference type="Proteomes" id="UP001425155">
    <property type="component" value="Unassembled WGS sequence"/>
</dbReference>
<keyword evidence="1" id="KW-1133">Transmembrane helix</keyword>
<keyword evidence="1" id="KW-0812">Transmembrane</keyword>
<evidence type="ECO:0000256" key="1">
    <source>
        <dbReference type="SAM" id="Phobius"/>
    </source>
</evidence>
<comment type="caution">
    <text evidence="2">The sequence shown here is derived from an EMBL/GenBank/DDBJ whole genome shotgun (WGS) entry which is preliminary data.</text>
</comment>
<reference evidence="2 3" key="1">
    <citation type="submission" date="2024-03" db="EMBL/GenBank/DDBJ databases">
        <title>YIM 134122 draft genome.</title>
        <authorList>
            <person name="Zuo S."/>
            <person name="Xiong L."/>
        </authorList>
    </citation>
    <scope>NUCLEOTIDE SEQUENCE [LARGE SCALE GENOMIC DNA]</scope>
    <source>
        <strain evidence="2 3">YIM 134122</strain>
    </source>
</reference>
<evidence type="ECO:0000313" key="2">
    <source>
        <dbReference type="EMBL" id="MEN1947846.1"/>
    </source>
</evidence>
<proteinExistence type="predicted"/>
<feature type="transmembrane region" description="Helical" evidence="1">
    <location>
        <begin position="92"/>
        <end position="113"/>
    </location>
</feature>
<keyword evidence="1" id="KW-0472">Membrane</keyword>
<name>A0ABU9W9K0_9MICO</name>
<organism evidence="2 3">
    <name type="scientific">Leifsonia stereocauli</name>
    <dbReference type="NCBI Taxonomy" id="3134136"/>
    <lineage>
        <taxon>Bacteria</taxon>
        <taxon>Bacillati</taxon>
        <taxon>Actinomycetota</taxon>
        <taxon>Actinomycetes</taxon>
        <taxon>Micrococcales</taxon>
        <taxon>Microbacteriaceae</taxon>
        <taxon>Leifsonia</taxon>
    </lineage>
</organism>
<protein>
    <recommendedName>
        <fullName evidence="4">Permease</fullName>
    </recommendedName>
</protein>
<evidence type="ECO:0000313" key="3">
    <source>
        <dbReference type="Proteomes" id="UP001425155"/>
    </source>
</evidence>
<dbReference type="EMBL" id="JBCLVG010000003">
    <property type="protein sequence ID" value="MEN1947846.1"/>
    <property type="molecule type" value="Genomic_DNA"/>
</dbReference>
<evidence type="ECO:0008006" key="4">
    <source>
        <dbReference type="Google" id="ProtNLM"/>
    </source>
</evidence>
<feature type="transmembrane region" description="Helical" evidence="1">
    <location>
        <begin position="33"/>
        <end position="51"/>
    </location>
</feature>
<feature type="transmembrane region" description="Helical" evidence="1">
    <location>
        <begin position="63"/>
        <end position="85"/>
    </location>
</feature>
<gene>
    <name evidence="2" type="ORF">WJX64_14910</name>
</gene>
<dbReference type="RefSeq" id="WP_342115500.1">
    <property type="nucleotide sequence ID" value="NZ_JBCAUN010000003.1"/>
</dbReference>